<evidence type="ECO:0000259" key="2">
    <source>
        <dbReference type="Pfam" id="PF07007"/>
    </source>
</evidence>
<feature type="coiled-coil region" evidence="1">
    <location>
        <begin position="231"/>
        <end position="258"/>
    </location>
</feature>
<comment type="caution">
    <text evidence="3">The sequence shown here is derived from an EMBL/GenBank/DDBJ whole genome shotgun (WGS) entry which is preliminary data.</text>
</comment>
<dbReference type="EMBL" id="JAETXX010000029">
    <property type="protein sequence ID" value="MCF8716494.1"/>
    <property type="molecule type" value="Genomic_DNA"/>
</dbReference>
<dbReference type="Proteomes" id="UP000829517">
    <property type="component" value="Unassembled WGS sequence"/>
</dbReference>
<dbReference type="Gene3D" id="1.20.1270.180">
    <property type="match status" value="1"/>
</dbReference>
<reference evidence="3 4" key="1">
    <citation type="submission" date="2021-01" db="EMBL/GenBank/DDBJ databases">
        <title>Genome sequencing of Joostella atrarenae M1-2 (= KCTC 23194).</title>
        <authorList>
            <person name="Zakaria M.R."/>
            <person name="Lam M.Q."/>
            <person name="Chong C.S."/>
        </authorList>
    </citation>
    <scope>NUCLEOTIDE SEQUENCE [LARGE SCALE GENOMIC DNA]</scope>
    <source>
        <strain evidence="3 4">M1-2</strain>
    </source>
</reference>
<evidence type="ECO:0000256" key="1">
    <source>
        <dbReference type="SAM" id="Coils"/>
    </source>
</evidence>
<keyword evidence="1" id="KW-0175">Coiled coil</keyword>
<sequence length="327" mass="38299">MKKRDYIEEITSIKDRSKFPGRFELMSRFYEIDSIIYDVMDNGNLKNKEILKYIPIATVACFESFFRSIVAELIDKGEPYNQNVLKFNQSNNIRFDFNIVNAIQKKKISIGDFISHILSCNNIKDFNSNLSILTQLDFLEELKKFEPKSISKPTIDTAKLFKEKTSAILESIDYIFRLRHIFCHEFATNIELEYLVIKGAYEHCKIFLFHVNDFIWNLLEPDAPLTQTEMNIRAGENYEKAESELTKVIEEIKNLDLSDENIYLDRKDFELVIQKWKEYREVKADAFAKHSKGGTIYPLLRLNSLKATTEKMTAELIEEYGLNKASR</sequence>
<keyword evidence="4" id="KW-1185">Reference proteome</keyword>
<protein>
    <submittedName>
        <fullName evidence="3">DUF1311 domain-containing protein</fullName>
    </submittedName>
</protein>
<dbReference type="Pfam" id="PF07007">
    <property type="entry name" value="LprI"/>
    <property type="match status" value="1"/>
</dbReference>
<dbReference type="RefSeq" id="WP_236961053.1">
    <property type="nucleotide sequence ID" value="NZ_JAETXX010000029.1"/>
</dbReference>
<accession>A0ABS9J7U1</accession>
<proteinExistence type="predicted"/>
<gene>
    <name evidence="3" type="ORF">JM658_16855</name>
</gene>
<name>A0ABS9J7U1_9FLAO</name>
<dbReference type="InterPro" id="IPR009739">
    <property type="entry name" value="LprI-like_N"/>
</dbReference>
<evidence type="ECO:0000313" key="4">
    <source>
        <dbReference type="Proteomes" id="UP000829517"/>
    </source>
</evidence>
<organism evidence="3 4">
    <name type="scientific">Joostella atrarenae</name>
    <dbReference type="NCBI Taxonomy" id="679257"/>
    <lineage>
        <taxon>Bacteria</taxon>
        <taxon>Pseudomonadati</taxon>
        <taxon>Bacteroidota</taxon>
        <taxon>Flavobacteriia</taxon>
        <taxon>Flavobacteriales</taxon>
        <taxon>Flavobacteriaceae</taxon>
        <taxon>Joostella</taxon>
    </lineage>
</organism>
<evidence type="ECO:0000313" key="3">
    <source>
        <dbReference type="EMBL" id="MCF8716494.1"/>
    </source>
</evidence>
<feature type="domain" description="Lysozyme inhibitor LprI-like N-terminal" evidence="2">
    <location>
        <begin position="226"/>
        <end position="316"/>
    </location>
</feature>